<comment type="caution">
    <text evidence="8">The sequence shown here is derived from an EMBL/GenBank/DDBJ whole genome shotgun (WGS) entry which is preliminary data.</text>
</comment>
<feature type="transmembrane region" description="Helical" evidence="6">
    <location>
        <begin position="84"/>
        <end position="106"/>
    </location>
</feature>
<organism evidence="8 9">
    <name type="scientific">Pseudacidovorax intermedius</name>
    <dbReference type="NCBI Taxonomy" id="433924"/>
    <lineage>
        <taxon>Bacteria</taxon>
        <taxon>Pseudomonadati</taxon>
        <taxon>Pseudomonadota</taxon>
        <taxon>Betaproteobacteria</taxon>
        <taxon>Burkholderiales</taxon>
        <taxon>Comamonadaceae</taxon>
        <taxon>Pseudacidovorax</taxon>
    </lineage>
</organism>
<dbReference type="GO" id="GO:0005886">
    <property type="term" value="C:plasma membrane"/>
    <property type="evidence" value="ECO:0007669"/>
    <property type="project" value="UniProtKB-SubCell"/>
</dbReference>
<reference evidence="8 9" key="1">
    <citation type="submission" date="2018-07" db="EMBL/GenBank/DDBJ databases">
        <title>Genomic Encyclopedia of Type Strains, Phase IV (KMG-IV): sequencing the most valuable type-strain genomes for metagenomic binning, comparative biology and taxonomic classification.</title>
        <authorList>
            <person name="Goeker M."/>
        </authorList>
    </citation>
    <scope>NUCLEOTIDE SEQUENCE [LARGE SCALE GENOMIC DNA]</scope>
    <source>
        <strain evidence="8 9">DSM 21352</strain>
    </source>
</reference>
<dbReference type="Gene3D" id="1.20.950.20">
    <property type="entry name" value="Transmembrane di-heme cytochromes, Chain C"/>
    <property type="match status" value="1"/>
</dbReference>
<dbReference type="GO" id="GO:0020037">
    <property type="term" value="F:heme binding"/>
    <property type="evidence" value="ECO:0007669"/>
    <property type="project" value="TreeGrafter"/>
</dbReference>
<dbReference type="SUPFAM" id="SSF81342">
    <property type="entry name" value="Transmembrane di-heme cytochromes"/>
    <property type="match status" value="1"/>
</dbReference>
<keyword evidence="4 6" id="KW-1133">Transmembrane helix</keyword>
<dbReference type="Proteomes" id="UP000255265">
    <property type="component" value="Unassembled WGS sequence"/>
</dbReference>
<dbReference type="GO" id="GO:0022904">
    <property type="term" value="P:respiratory electron transport chain"/>
    <property type="evidence" value="ECO:0007669"/>
    <property type="project" value="InterPro"/>
</dbReference>
<evidence type="ECO:0000256" key="6">
    <source>
        <dbReference type="SAM" id="Phobius"/>
    </source>
</evidence>
<evidence type="ECO:0000256" key="3">
    <source>
        <dbReference type="ARBA" id="ARBA00022692"/>
    </source>
</evidence>
<evidence type="ECO:0000256" key="1">
    <source>
        <dbReference type="ARBA" id="ARBA00004651"/>
    </source>
</evidence>
<gene>
    <name evidence="8" type="ORF">DFR41_107214</name>
</gene>
<dbReference type="EMBL" id="QQAV01000007">
    <property type="protein sequence ID" value="RDI22811.1"/>
    <property type="molecule type" value="Genomic_DNA"/>
</dbReference>
<dbReference type="InterPro" id="IPR011577">
    <property type="entry name" value="Cyt_b561_bac/Ni-Hgenase"/>
</dbReference>
<keyword evidence="5 6" id="KW-0472">Membrane</keyword>
<feature type="domain" description="Cytochrome b561 bacterial/Ni-hydrogenase" evidence="7">
    <location>
        <begin position="2"/>
        <end position="157"/>
    </location>
</feature>
<dbReference type="InterPro" id="IPR016174">
    <property type="entry name" value="Di-haem_cyt_TM"/>
</dbReference>
<comment type="subcellular location">
    <subcellularLocation>
        <location evidence="1">Cell membrane</location>
        <topology evidence="1">Multi-pass membrane protein</topology>
    </subcellularLocation>
</comment>
<keyword evidence="3 6" id="KW-0812">Transmembrane</keyword>
<evidence type="ECO:0000313" key="8">
    <source>
        <dbReference type="EMBL" id="RDI22811.1"/>
    </source>
</evidence>
<dbReference type="Pfam" id="PF01292">
    <property type="entry name" value="Ni_hydr_CYTB"/>
    <property type="match status" value="1"/>
</dbReference>
<dbReference type="AlphaFoldDB" id="A0A370FC75"/>
<dbReference type="InterPro" id="IPR051542">
    <property type="entry name" value="Hydrogenase_cytochrome"/>
</dbReference>
<accession>A0A370FC75</accession>
<evidence type="ECO:0000256" key="4">
    <source>
        <dbReference type="ARBA" id="ARBA00022989"/>
    </source>
</evidence>
<evidence type="ECO:0000259" key="7">
    <source>
        <dbReference type="Pfam" id="PF01292"/>
    </source>
</evidence>
<name>A0A370FC75_9BURK</name>
<sequence>MRLLHLGLIASVIVAWAFREDLGPVHEVAGYVALAAAVVRSAIGLAGGGYARFGQFVRSRADTLGYARQVLRGNAPRYIGHNPLGGWMVLALLGCIGLLGASGWLYTTDLFWGYGWLAWLHAALGWTLLALVALHVGGVVFTSIAHRENLVKAMLTGRKAPPRPGDVG</sequence>
<proteinExistence type="predicted"/>
<keyword evidence="9" id="KW-1185">Reference proteome</keyword>
<evidence type="ECO:0000256" key="5">
    <source>
        <dbReference type="ARBA" id="ARBA00023136"/>
    </source>
</evidence>
<dbReference type="GO" id="GO:0009055">
    <property type="term" value="F:electron transfer activity"/>
    <property type="evidence" value="ECO:0007669"/>
    <property type="project" value="InterPro"/>
</dbReference>
<feature type="transmembrane region" description="Helical" evidence="6">
    <location>
        <begin position="29"/>
        <end position="51"/>
    </location>
</feature>
<feature type="transmembrane region" description="Helical" evidence="6">
    <location>
        <begin position="118"/>
        <end position="145"/>
    </location>
</feature>
<dbReference type="PANTHER" id="PTHR30485:SF2">
    <property type="entry name" value="BLL0597 PROTEIN"/>
    <property type="match status" value="1"/>
</dbReference>
<protein>
    <submittedName>
        <fullName evidence="8">Cytochrome b</fullName>
    </submittedName>
</protein>
<evidence type="ECO:0000313" key="9">
    <source>
        <dbReference type="Proteomes" id="UP000255265"/>
    </source>
</evidence>
<evidence type="ECO:0000256" key="2">
    <source>
        <dbReference type="ARBA" id="ARBA00022475"/>
    </source>
</evidence>
<dbReference type="PANTHER" id="PTHR30485">
    <property type="entry name" value="NI/FE-HYDROGENASE 1 B-TYPE CYTOCHROME SUBUNIT"/>
    <property type="match status" value="1"/>
</dbReference>
<keyword evidence="2" id="KW-1003">Cell membrane</keyword>